<comment type="caution">
    <text evidence="3">The sequence shown here is derived from an EMBL/GenBank/DDBJ whole genome shotgun (WGS) entry which is preliminary data.</text>
</comment>
<dbReference type="AlphaFoldDB" id="A0A1Q3C9I2"/>
<dbReference type="Gene3D" id="4.10.60.10">
    <property type="entry name" value="Zinc finger, CCHC-type"/>
    <property type="match status" value="1"/>
</dbReference>
<dbReference type="EMBL" id="BDDD01001521">
    <property type="protein sequence ID" value="GAV76738.1"/>
    <property type="molecule type" value="Genomic_DNA"/>
</dbReference>
<evidence type="ECO:0000259" key="2">
    <source>
        <dbReference type="PROSITE" id="PS50158"/>
    </source>
</evidence>
<keyword evidence="1" id="KW-0862">Zinc</keyword>
<dbReference type="InterPro" id="IPR036875">
    <property type="entry name" value="Znf_CCHC_sf"/>
</dbReference>
<keyword evidence="1" id="KW-0479">Metal-binding</keyword>
<gene>
    <name evidence="3" type="ORF">CFOL_v3_20211</name>
</gene>
<dbReference type="Pfam" id="PF00098">
    <property type="entry name" value="zf-CCHC"/>
    <property type="match status" value="1"/>
</dbReference>
<dbReference type="GO" id="GO:0003676">
    <property type="term" value="F:nucleic acid binding"/>
    <property type="evidence" value="ECO:0007669"/>
    <property type="project" value="InterPro"/>
</dbReference>
<feature type="domain" description="CCHC-type" evidence="2">
    <location>
        <begin position="178"/>
        <end position="192"/>
    </location>
</feature>
<evidence type="ECO:0000313" key="3">
    <source>
        <dbReference type="EMBL" id="GAV76738.1"/>
    </source>
</evidence>
<dbReference type="InParanoid" id="A0A1Q3C9I2"/>
<reference evidence="4" key="1">
    <citation type="submission" date="2016-04" db="EMBL/GenBank/DDBJ databases">
        <title>Cephalotus genome sequencing.</title>
        <authorList>
            <person name="Fukushima K."/>
            <person name="Hasebe M."/>
            <person name="Fang X."/>
        </authorList>
    </citation>
    <scope>NUCLEOTIDE SEQUENCE [LARGE SCALE GENOMIC DNA]</scope>
    <source>
        <strain evidence="4">cv. St1</strain>
    </source>
</reference>
<keyword evidence="4" id="KW-1185">Reference proteome</keyword>
<feature type="non-terminal residue" evidence="3">
    <location>
        <position position="272"/>
    </location>
</feature>
<proteinExistence type="predicted"/>
<dbReference type="SMART" id="SM00343">
    <property type="entry name" value="ZnF_C2HC"/>
    <property type="match status" value="1"/>
</dbReference>
<keyword evidence="1" id="KW-0863">Zinc-finger</keyword>
<evidence type="ECO:0000256" key="1">
    <source>
        <dbReference type="PROSITE-ProRule" id="PRU00047"/>
    </source>
</evidence>
<evidence type="ECO:0000313" key="4">
    <source>
        <dbReference type="Proteomes" id="UP000187406"/>
    </source>
</evidence>
<name>A0A1Q3C9I2_CEPFO</name>
<sequence>MSELQHQNEKIETLSAILLHLQEMYGAESRTQRFNLSRNLFKAQMQDGASVHEHGLKMIDMIEQLAQLGFVMDHDLYFLVNFHMNKIEVTLSELIAMLRTTEADFDSGKSKTHSLLLPSRSAQGKGSASSFCKGKGILMPVNIKGKGKKKKKKKNGKLGASGGVAKDRMKKLAAEGACFQCGKTGHWKKDCRMFMIELNLALNSSSSWVLDTGCGTNFCNSLQGLRKVRKLGAGELDLRLGDGSRIIAQAVGVYDISLCNNFILILDPCYFV</sequence>
<dbReference type="SUPFAM" id="SSF57756">
    <property type="entry name" value="Retrovirus zinc finger-like domains"/>
    <property type="match status" value="1"/>
</dbReference>
<dbReference type="InterPro" id="IPR001878">
    <property type="entry name" value="Znf_CCHC"/>
</dbReference>
<accession>A0A1Q3C9I2</accession>
<dbReference type="PROSITE" id="PS50158">
    <property type="entry name" value="ZF_CCHC"/>
    <property type="match status" value="1"/>
</dbReference>
<dbReference type="Proteomes" id="UP000187406">
    <property type="component" value="Unassembled WGS sequence"/>
</dbReference>
<dbReference type="GO" id="GO:0008270">
    <property type="term" value="F:zinc ion binding"/>
    <property type="evidence" value="ECO:0007669"/>
    <property type="project" value="UniProtKB-KW"/>
</dbReference>
<organism evidence="3 4">
    <name type="scientific">Cephalotus follicularis</name>
    <name type="common">Albany pitcher plant</name>
    <dbReference type="NCBI Taxonomy" id="3775"/>
    <lineage>
        <taxon>Eukaryota</taxon>
        <taxon>Viridiplantae</taxon>
        <taxon>Streptophyta</taxon>
        <taxon>Embryophyta</taxon>
        <taxon>Tracheophyta</taxon>
        <taxon>Spermatophyta</taxon>
        <taxon>Magnoliopsida</taxon>
        <taxon>eudicotyledons</taxon>
        <taxon>Gunneridae</taxon>
        <taxon>Pentapetalae</taxon>
        <taxon>rosids</taxon>
        <taxon>fabids</taxon>
        <taxon>Oxalidales</taxon>
        <taxon>Cephalotaceae</taxon>
        <taxon>Cephalotus</taxon>
    </lineage>
</organism>
<protein>
    <submittedName>
        <fullName evidence="3">Zf-CCHC domain-containing protein/UBN2_2 domain-containing protein</fullName>
    </submittedName>
</protein>